<name>A0A938B4J7_UNCTE</name>
<comment type="caution">
    <text evidence="2">The sequence shown here is derived from an EMBL/GenBank/DDBJ whole genome shotgun (WGS) entry which is preliminary data.</text>
</comment>
<dbReference type="GO" id="GO:0008757">
    <property type="term" value="F:S-adenosylmethionine-dependent methyltransferase activity"/>
    <property type="evidence" value="ECO:0007669"/>
    <property type="project" value="InterPro"/>
</dbReference>
<reference evidence="2" key="1">
    <citation type="submission" date="2019-03" db="EMBL/GenBank/DDBJ databases">
        <title>Lake Tanganyika Metagenome-Assembled Genomes (MAGs).</title>
        <authorList>
            <person name="Tran P."/>
        </authorList>
    </citation>
    <scope>NUCLEOTIDE SEQUENCE</scope>
    <source>
        <strain evidence="2">K_DeepCast_65m_m2_066</strain>
    </source>
</reference>
<sequence length="257" mass="28227">MPQQHQDLIVDQFTRQATPFSTAGTIANEDALRLLMTWAGAGPDDTLLDVGCGGGLVVCAFAEVVRHATGIDLTPAMLDHARALATRKGLTNVTWDQGNVLPLPYPDASFTLVTARFTFHHFLDPLGVLREMRRVCVPGGCVLVADTDASLDPAKAAEFNRMEMLRDPSHVRAMPAGELQELFRASGLGEPRMTSYELRDTLDNLLKRSFPNPGDDVRIREMFAASLVDDRLGIPLRREGETMHYAYPVAVLAAQRN</sequence>
<evidence type="ECO:0000259" key="1">
    <source>
        <dbReference type="Pfam" id="PF08241"/>
    </source>
</evidence>
<dbReference type="CDD" id="cd02440">
    <property type="entry name" value="AdoMet_MTases"/>
    <property type="match status" value="1"/>
</dbReference>
<protein>
    <submittedName>
        <fullName evidence="2">Class I SAM-dependent methyltransferase</fullName>
    </submittedName>
</protein>
<dbReference type="SUPFAM" id="SSF53335">
    <property type="entry name" value="S-adenosyl-L-methionine-dependent methyltransferases"/>
    <property type="match status" value="1"/>
</dbReference>
<dbReference type="EMBL" id="VGLS01000802">
    <property type="protein sequence ID" value="MBM3226139.1"/>
    <property type="molecule type" value="Genomic_DNA"/>
</dbReference>
<dbReference type="InterPro" id="IPR013216">
    <property type="entry name" value="Methyltransf_11"/>
</dbReference>
<dbReference type="Proteomes" id="UP000712673">
    <property type="component" value="Unassembled WGS sequence"/>
</dbReference>
<dbReference type="AlphaFoldDB" id="A0A938B4J7"/>
<evidence type="ECO:0000313" key="3">
    <source>
        <dbReference type="Proteomes" id="UP000712673"/>
    </source>
</evidence>
<dbReference type="GO" id="GO:0032259">
    <property type="term" value="P:methylation"/>
    <property type="evidence" value="ECO:0007669"/>
    <property type="project" value="UniProtKB-KW"/>
</dbReference>
<accession>A0A938B4J7</accession>
<dbReference type="Gene3D" id="3.40.50.150">
    <property type="entry name" value="Vaccinia Virus protein VP39"/>
    <property type="match status" value="1"/>
</dbReference>
<evidence type="ECO:0000313" key="2">
    <source>
        <dbReference type="EMBL" id="MBM3226139.1"/>
    </source>
</evidence>
<proteinExistence type="predicted"/>
<keyword evidence="2" id="KW-0808">Transferase</keyword>
<gene>
    <name evidence="2" type="ORF">FJZ47_20415</name>
</gene>
<organism evidence="2 3">
    <name type="scientific">Tectimicrobiota bacterium</name>
    <dbReference type="NCBI Taxonomy" id="2528274"/>
    <lineage>
        <taxon>Bacteria</taxon>
        <taxon>Pseudomonadati</taxon>
        <taxon>Nitrospinota/Tectimicrobiota group</taxon>
        <taxon>Candidatus Tectimicrobiota</taxon>
    </lineage>
</organism>
<keyword evidence="2" id="KW-0489">Methyltransferase</keyword>
<dbReference type="PANTHER" id="PTHR43591">
    <property type="entry name" value="METHYLTRANSFERASE"/>
    <property type="match status" value="1"/>
</dbReference>
<dbReference type="Pfam" id="PF08241">
    <property type="entry name" value="Methyltransf_11"/>
    <property type="match status" value="1"/>
</dbReference>
<dbReference type="InterPro" id="IPR029063">
    <property type="entry name" value="SAM-dependent_MTases_sf"/>
</dbReference>
<feature type="domain" description="Methyltransferase type 11" evidence="1">
    <location>
        <begin position="48"/>
        <end position="143"/>
    </location>
</feature>